<name>A0A9W9XRA4_9EURO</name>
<gene>
    <name evidence="2" type="ORF">N7463_009107</name>
</gene>
<dbReference type="Proteomes" id="UP001149954">
    <property type="component" value="Unassembled WGS sequence"/>
</dbReference>
<dbReference type="InterPro" id="IPR036770">
    <property type="entry name" value="Ankyrin_rpt-contain_sf"/>
</dbReference>
<reference evidence="2" key="1">
    <citation type="submission" date="2022-12" db="EMBL/GenBank/DDBJ databases">
        <authorList>
            <person name="Petersen C."/>
        </authorList>
    </citation>
    <scope>NUCLEOTIDE SEQUENCE</scope>
    <source>
        <strain evidence="2">IBT 29495</strain>
    </source>
</reference>
<keyword evidence="3" id="KW-1185">Reference proteome</keyword>
<reference evidence="2" key="2">
    <citation type="journal article" date="2023" name="IMA Fungus">
        <title>Comparative genomic study of the Penicillium genus elucidates a diverse pangenome and 15 lateral gene transfer events.</title>
        <authorList>
            <person name="Petersen C."/>
            <person name="Sorensen T."/>
            <person name="Nielsen M.R."/>
            <person name="Sondergaard T.E."/>
            <person name="Sorensen J.L."/>
            <person name="Fitzpatrick D.A."/>
            <person name="Frisvad J.C."/>
            <person name="Nielsen K.L."/>
        </authorList>
    </citation>
    <scope>NUCLEOTIDE SEQUENCE</scope>
    <source>
        <strain evidence="2">IBT 29495</strain>
    </source>
</reference>
<dbReference type="SUPFAM" id="SSF48403">
    <property type="entry name" value="Ankyrin repeat"/>
    <property type="match status" value="1"/>
</dbReference>
<sequence>MIQDRHDTFNFLLGHGINVSLCSAKFGTALHYACRYKDTKTVQILLGHGSDINLDGSGLESPLAAALGRVVTELCNRRRQIWDSADENFQEVLNVLLRDSHGLQIRDADLVLAAQVPSYHLRLSKKTALECLFEHHADISVNQEMITTVVSLDNSKNGGLKTLLDHANGVEITAEILKSVRSSKTLSVLFQFQPRCEISSEVIEAFARVDNEGPYLLEVLFYQEPQAVPTQLTVVSFLESCKRDIWVTDHSVNILRTLLNRVPDMEITDNILMAIAHPDQLRLLLPRYKCLLVPDNVLASVFSDKYSDYKLEHLKIFFNHYPTLKIGPEIFCAWSKDGDVGCFEAFLEQDPDLSIPSNFPSTLIEMLRNRVREECMQSLVEVLLRYGKKVNFTPEGRSAPPIR</sequence>
<evidence type="ECO:0000256" key="1">
    <source>
        <dbReference type="PROSITE-ProRule" id="PRU00023"/>
    </source>
</evidence>
<organism evidence="2 3">
    <name type="scientific">Penicillium fimorum</name>
    <dbReference type="NCBI Taxonomy" id="1882269"/>
    <lineage>
        <taxon>Eukaryota</taxon>
        <taxon>Fungi</taxon>
        <taxon>Dikarya</taxon>
        <taxon>Ascomycota</taxon>
        <taxon>Pezizomycotina</taxon>
        <taxon>Eurotiomycetes</taxon>
        <taxon>Eurotiomycetidae</taxon>
        <taxon>Eurotiales</taxon>
        <taxon>Aspergillaceae</taxon>
        <taxon>Penicillium</taxon>
    </lineage>
</organism>
<dbReference type="AlphaFoldDB" id="A0A9W9XRA4"/>
<evidence type="ECO:0000313" key="2">
    <source>
        <dbReference type="EMBL" id="KAJ5497120.1"/>
    </source>
</evidence>
<dbReference type="Pfam" id="PF12796">
    <property type="entry name" value="Ank_2"/>
    <property type="match status" value="1"/>
</dbReference>
<evidence type="ECO:0000313" key="3">
    <source>
        <dbReference type="Proteomes" id="UP001149954"/>
    </source>
</evidence>
<proteinExistence type="predicted"/>
<dbReference type="PROSITE" id="PS50297">
    <property type="entry name" value="ANK_REP_REGION"/>
    <property type="match status" value="1"/>
</dbReference>
<dbReference type="InterPro" id="IPR002110">
    <property type="entry name" value="Ankyrin_rpt"/>
</dbReference>
<dbReference type="SMART" id="SM00248">
    <property type="entry name" value="ANK"/>
    <property type="match status" value="1"/>
</dbReference>
<dbReference type="OrthoDB" id="4367553at2759"/>
<feature type="repeat" description="ANK" evidence="1">
    <location>
        <begin position="25"/>
        <end position="57"/>
    </location>
</feature>
<protein>
    <submittedName>
        <fullName evidence="2">Uncharacterized protein</fullName>
    </submittedName>
</protein>
<dbReference type="EMBL" id="JAPWDS010000005">
    <property type="protein sequence ID" value="KAJ5497120.1"/>
    <property type="molecule type" value="Genomic_DNA"/>
</dbReference>
<keyword evidence="1" id="KW-0040">ANK repeat</keyword>
<dbReference type="Gene3D" id="1.25.40.20">
    <property type="entry name" value="Ankyrin repeat-containing domain"/>
    <property type="match status" value="1"/>
</dbReference>
<dbReference type="PROSITE" id="PS50088">
    <property type="entry name" value="ANK_REPEAT"/>
    <property type="match status" value="1"/>
</dbReference>
<comment type="caution">
    <text evidence="2">The sequence shown here is derived from an EMBL/GenBank/DDBJ whole genome shotgun (WGS) entry which is preliminary data.</text>
</comment>
<accession>A0A9W9XRA4</accession>